<sequence length="170" mass="19059">MGEPDIQGGSHITAFSVPPHPGPSTEAISRRMSTARRRDTKPEVLLRRELHKRGRRFRVVMRVPGNNRRSVDIAFTRYKLAVLVDGCFWHGCPTHGTHPTANRDWWARKLAANRLRDDDTDRLLASAGWTVLRLWEHVESGEAADLVEATLARLVGPASRPAPVAFGRGR</sequence>
<accession>A0A511JRD7</accession>
<keyword evidence="4" id="KW-0378">Hydrolase</keyword>
<dbReference type="InterPro" id="IPR004603">
    <property type="entry name" value="DNA_mismatch_endonuc_vsr"/>
</dbReference>
<protein>
    <recommendedName>
        <fullName evidence="10">Very short patch repair endonuclease</fullName>
    </recommendedName>
</protein>
<evidence type="ECO:0000256" key="4">
    <source>
        <dbReference type="ARBA" id="ARBA00022801"/>
    </source>
</evidence>
<dbReference type="InterPro" id="IPR011335">
    <property type="entry name" value="Restrct_endonuc-II-like"/>
</dbReference>
<keyword evidence="9" id="KW-1185">Reference proteome</keyword>
<name>A0A511JRD7_9CELL</name>
<dbReference type="Pfam" id="PF03852">
    <property type="entry name" value="Vsr"/>
    <property type="match status" value="1"/>
</dbReference>
<evidence type="ECO:0000313" key="9">
    <source>
        <dbReference type="Proteomes" id="UP000321049"/>
    </source>
</evidence>
<keyword evidence="3" id="KW-0227">DNA damage</keyword>
<reference evidence="8 9" key="1">
    <citation type="submission" date="2019-07" db="EMBL/GenBank/DDBJ databases">
        <title>Whole genome shotgun sequence of Cellulomonas terrae NBRC 100819.</title>
        <authorList>
            <person name="Hosoyama A."/>
            <person name="Uohara A."/>
            <person name="Ohji S."/>
            <person name="Ichikawa N."/>
        </authorList>
    </citation>
    <scope>NUCLEOTIDE SEQUENCE [LARGE SCALE GENOMIC DNA]</scope>
    <source>
        <strain evidence="8 9">NBRC 100819</strain>
    </source>
</reference>
<keyword evidence="1" id="KW-0540">Nuclease</keyword>
<dbReference type="AlphaFoldDB" id="A0A511JRD7"/>
<dbReference type="GO" id="GO:0006298">
    <property type="term" value="P:mismatch repair"/>
    <property type="evidence" value="ECO:0007669"/>
    <property type="project" value="InterPro"/>
</dbReference>
<feature type="region of interest" description="Disordered" evidence="7">
    <location>
        <begin position="1"/>
        <end position="39"/>
    </location>
</feature>
<evidence type="ECO:0000256" key="3">
    <source>
        <dbReference type="ARBA" id="ARBA00022763"/>
    </source>
</evidence>
<evidence type="ECO:0000256" key="5">
    <source>
        <dbReference type="ARBA" id="ARBA00023204"/>
    </source>
</evidence>
<dbReference type="RefSeq" id="WP_281286198.1">
    <property type="nucleotide sequence ID" value="NZ_BJWH01000026.1"/>
</dbReference>
<dbReference type="GO" id="GO:0016787">
    <property type="term" value="F:hydrolase activity"/>
    <property type="evidence" value="ECO:0007669"/>
    <property type="project" value="UniProtKB-KW"/>
</dbReference>
<dbReference type="NCBIfam" id="TIGR00632">
    <property type="entry name" value="vsr"/>
    <property type="match status" value="1"/>
</dbReference>
<keyword evidence="2" id="KW-0255">Endonuclease</keyword>
<comment type="caution">
    <text evidence="8">The sequence shown here is derived from an EMBL/GenBank/DDBJ whole genome shotgun (WGS) entry which is preliminary data.</text>
</comment>
<evidence type="ECO:0000256" key="1">
    <source>
        <dbReference type="ARBA" id="ARBA00022722"/>
    </source>
</evidence>
<evidence type="ECO:0000256" key="7">
    <source>
        <dbReference type="SAM" id="MobiDB-lite"/>
    </source>
</evidence>
<dbReference type="EMBL" id="BJWH01000026">
    <property type="protein sequence ID" value="GEM00074.1"/>
    <property type="molecule type" value="Genomic_DNA"/>
</dbReference>
<organism evidence="8 9">
    <name type="scientific">Cellulomonas terrae</name>
    <dbReference type="NCBI Taxonomy" id="311234"/>
    <lineage>
        <taxon>Bacteria</taxon>
        <taxon>Bacillati</taxon>
        <taxon>Actinomycetota</taxon>
        <taxon>Actinomycetes</taxon>
        <taxon>Micrococcales</taxon>
        <taxon>Cellulomonadaceae</taxon>
        <taxon>Cellulomonas</taxon>
    </lineage>
</organism>
<evidence type="ECO:0000256" key="6">
    <source>
        <dbReference type="ARBA" id="ARBA00029466"/>
    </source>
</evidence>
<dbReference type="CDD" id="cd00221">
    <property type="entry name" value="Vsr"/>
    <property type="match status" value="1"/>
</dbReference>
<dbReference type="Gene3D" id="3.40.960.10">
    <property type="entry name" value="VSR Endonuclease"/>
    <property type="match status" value="1"/>
</dbReference>
<evidence type="ECO:0000256" key="2">
    <source>
        <dbReference type="ARBA" id="ARBA00022759"/>
    </source>
</evidence>
<dbReference type="GO" id="GO:0004519">
    <property type="term" value="F:endonuclease activity"/>
    <property type="evidence" value="ECO:0007669"/>
    <property type="project" value="UniProtKB-KW"/>
</dbReference>
<dbReference type="SUPFAM" id="SSF52980">
    <property type="entry name" value="Restriction endonuclease-like"/>
    <property type="match status" value="1"/>
</dbReference>
<keyword evidence="5" id="KW-0234">DNA repair</keyword>
<evidence type="ECO:0008006" key="10">
    <source>
        <dbReference type="Google" id="ProtNLM"/>
    </source>
</evidence>
<proteinExistence type="inferred from homology"/>
<dbReference type="Proteomes" id="UP000321049">
    <property type="component" value="Unassembled WGS sequence"/>
</dbReference>
<evidence type="ECO:0000313" key="8">
    <source>
        <dbReference type="EMBL" id="GEM00074.1"/>
    </source>
</evidence>
<gene>
    <name evidence="8" type="ORF">CTE05_36200</name>
</gene>
<comment type="similarity">
    <text evidence="6">Belongs to the Vsr family.</text>
</comment>